<keyword evidence="2" id="KW-0934">Plastid</keyword>
<reference evidence="2" key="1">
    <citation type="submission" date="2016-07" db="EMBL/GenBank/DDBJ databases">
        <title>The complete chloroplast genome of Dunaliella salina strain SQ.</title>
        <authorList>
            <person name="Lopez H."/>
            <person name="Magdaleno D.A."/>
            <person name="Stephano J.L."/>
        </authorList>
    </citation>
    <scope>NUCLEOTIDE SEQUENCE</scope>
    <source>
        <strain evidence="2">SQ</strain>
    </source>
</reference>
<feature type="region of interest" description="Disordered" evidence="1">
    <location>
        <begin position="234"/>
        <end position="280"/>
    </location>
</feature>
<organism evidence="2">
    <name type="scientific">Dunaliella salina</name>
    <name type="common">Green alga</name>
    <name type="synonym">Protococcus salinus</name>
    <dbReference type="NCBI Taxonomy" id="3046"/>
    <lineage>
        <taxon>Eukaryota</taxon>
        <taxon>Viridiplantae</taxon>
        <taxon>Chlorophyta</taxon>
        <taxon>core chlorophytes</taxon>
        <taxon>Chlorophyceae</taxon>
        <taxon>CS clade</taxon>
        <taxon>Chlamydomonadales</taxon>
        <taxon>Dunaliellaceae</taxon>
        <taxon>Dunaliella</taxon>
    </lineage>
</organism>
<feature type="compositionally biased region" description="Basic and acidic residues" evidence="1">
    <location>
        <begin position="1"/>
        <end position="19"/>
    </location>
</feature>
<evidence type="ECO:0000256" key="1">
    <source>
        <dbReference type="SAM" id="MobiDB-lite"/>
    </source>
</evidence>
<gene>
    <name evidence="2" type="primary">orf280</name>
</gene>
<evidence type="ECO:0000313" key="2">
    <source>
        <dbReference type="EMBL" id="AOH77122.1"/>
    </source>
</evidence>
<keyword evidence="2" id="KW-0150">Chloroplast</keyword>
<dbReference type="EMBL" id="KX530454">
    <property type="protein sequence ID" value="AOH77122.1"/>
    <property type="molecule type" value="Genomic_DNA"/>
</dbReference>
<dbReference type="AlphaFoldDB" id="A0A1C8XRK3"/>
<feature type="compositionally biased region" description="Low complexity" evidence="1">
    <location>
        <begin position="238"/>
        <end position="271"/>
    </location>
</feature>
<feature type="region of interest" description="Disordered" evidence="1">
    <location>
        <begin position="1"/>
        <end position="30"/>
    </location>
</feature>
<proteinExistence type="predicted"/>
<name>A0A1C8XRK3_DUNSA</name>
<accession>A0A1C8XRK3</accession>
<sequence>MAKKQEVKEEVKVDAKDSTAVDAGNDQSESRDVAADMVNALSGPPFRAGITIYGGPFPVDNIKAGEYTKEISDTDLTNIVEHVHTGYGISYRTALNAVCEMIRRDGAAKGTPPSFSVEVFCPEEQTLAIIVQRDVARAVELICRGKRNFRNLAQKLPPLIVRTGLKRYMVNPELDMSGDLANKINNRLLMRKEEPLSVFERIGCASYDQSIPDLDKLCASTRLAHLLAEDLELRSSANKGSSSQKQGKGQQQNKGKQQSKNQQKGKGNNSGKNKKISNKT</sequence>
<protein>
    <submittedName>
        <fullName evidence="2">Putative encoded protein</fullName>
    </submittedName>
</protein>
<geneLocation type="chloroplast" evidence="2"/>